<dbReference type="Proteomes" id="UP000178622">
    <property type="component" value="Unassembled WGS sequence"/>
</dbReference>
<dbReference type="Gene3D" id="2.40.50.140">
    <property type="entry name" value="Nucleic acid-binding proteins"/>
    <property type="match status" value="1"/>
</dbReference>
<proteinExistence type="predicted"/>
<reference evidence="3" key="1">
    <citation type="submission" date="2016-09" db="EMBL/GenBank/DDBJ databases">
        <title>Draft genome sequence of a novel species of the family Streptococcaceae isolated from flowers.</title>
        <authorList>
            <person name="Chuah L.-O."/>
            <person name="Yap K.-P."/>
            <person name="Thong K.L."/>
            <person name="Liong M.T."/>
            <person name="Ahmad R."/>
            <person name="Rusul G."/>
        </authorList>
    </citation>
    <scope>NUCLEOTIDE SEQUENCE [LARGE SCALE GENOMIC DNA]</scope>
    <source>
        <strain evidence="3">DF1</strain>
    </source>
</reference>
<dbReference type="RefSeq" id="WP_070792886.1">
    <property type="nucleotide sequence ID" value="NZ_MKIR01000024.1"/>
</dbReference>
<evidence type="ECO:0000313" key="3">
    <source>
        <dbReference type="Proteomes" id="UP000178622"/>
    </source>
</evidence>
<comment type="caution">
    <text evidence="2">The sequence shown here is derived from an EMBL/GenBank/DDBJ whole genome shotgun (WGS) entry which is preliminary data.</text>
</comment>
<keyword evidence="1" id="KW-0472">Membrane</keyword>
<accession>A0A1E8GLU5</accession>
<evidence type="ECO:0000256" key="1">
    <source>
        <dbReference type="SAM" id="Phobius"/>
    </source>
</evidence>
<keyword evidence="3" id="KW-1185">Reference proteome</keyword>
<dbReference type="EMBL" id="MKIR01000024">
    <property type="protein sequence ID" value="OFI48488.1"/>
    <property type="molecule type" value="Genomic_DNA"/>
</dbReference>
<organism evidence="2 3">
    <name type="scientific">Floricoccus tropicus</name>
    <dbReference type="NCBI Taxonomy" id="1859473"/>
    <lineage>
        <taxon>Bacteria</taxon>
        <taxon>Bacillati</taxon>
        <taxon>Bacillota</taxon>
        <taxon>Bacilli</taxon>
        <taxon>Lactobacillales</taxon>
        <taxon>Streptococcaceae</taxon>
        <taxon>Floricoccus</taxon>
    </lineage>
</organism>
<dbReference type="InterPro" id="IPR012340">
    <property type="entry name" value="NA-bd_OB-fold"/>
</dbReference>
<sequence length="136" mass="15534">MDSIKKIIESYNSLDNSFIKILVAIIVFFIFIFCLYILFSIVLLPFMKLFNKFTDNNISNVPDKRDYLLGTLSEKVGFEHVGEVLINSSNGTSIRPAKLYKKEDIENQIELPKNSPVIIIDFDDNGNALVIKNKNI</sequence>
<dbReference type="STRING" id="1859473.BG261_06185"/>
<protein>
    <recommendedName>
        <fullName evidence="4">NfeD-like C-terminal domain-containing protein</fullName>
    </recommendedName>
</protein>
<name>A0A1E8GLU5_9LACT</name>
<dbReference type="AlphaFoldDB" id="A0A1E8GLU5"/>
<dbReference type="OrthoDB" id="2185826at2"/>
<feature type="transmembrane region" description="Helical" evidence="1">
    <location>
        <begin position="21"/>
        <end position="47"/>
    </location>
</feature>
<evidence type="ECO:0008006" key="4">
    <source>
        <dbReference type="Google" id="ProtNLM"/>
    </source>
</evidence>
<keyword evidence="1" id="KW-0812">Transmembrane</keyword>
<keyword evidence="1" id="KW-1133">Transmembrane helix</keyword>
<gene>
    <name evidence="2" type="ORF">BG261_06185</name>
</gene>
<evidence type="ECO:0000313" key="2">
    <source>
        <dbReference type="EMBL" id="OFI48488.1"/>
    </source>
</evidence>